<evidence type="ECO:0000259" key="9">
    <source>
        <dbReference type="PROSITE" id="PS51511"/>
    </source>
</evidence>
<keyword evidence="5" id="KW-0653">Protein transport</keyword>
<feature type="region of interest" description="Disordered" evidence="7">
    <location>
        <begin position="264"/>
        <end position="304"/>
    </location>
</feature>
<name>A0A4V6I7T4_STECR</name>
<evidence type="ECO:0000313" key="10">
    <source>
        <dbReference type="EMBL" id="TMS35393.1"/>
    </source>
</evidence>
<dbReference type="PROSITE" id="PS51511">
    <property type="entry name" value="FIP_RBD"/>
    <property type="match status" value="1"/>
</dbReference>
<evidence type="ECO:0000313" key="11">
    <source>
        <dbReference type="Proteomes" id="UP000298663"/>
    </source>
</evidence>
<dbReference type="SUPFAM" id="SSF49562">
    <property type="entry name" value="C2 domain (Calcium/lipid-binding domain, CaLB)"/>
    <property type="match status" value="1"/>
</dbReference>
<dbReference type="EMBL" id="AZBU02000001">
    <property type="protein sequence ID" value="TMS35393.1"/>
    <property type="molecule type" value="Genomic_DNA"/>
</dbReference>
<dbReference type="InterPro" id="IPR037245">
    <property type="entry name" value="FIP-RBD_C_sf"/>
</dbReference>
<dbReference type="InterPro" id="IPR037789">
    <property type="entry name" value="FIP_classI"/>
</dbReference>
<dbReference type="SMART" id="SM00239">
    <property type="entry name" value="C2"/>
    <property type="match status" value="1"/>
</dbReference>
<dbReference type="EMBL" id="CM016762">
    <property type="protein sequence ID" value="TMS35393.1"/>
    <property type="molecule type" value="Genomic_DNA"/>
</dbReference>
<dbReference type="GO" id="GO:0031267">
    <property type="term" value="F:small GTPase binding"/>
    <property type="evidence" value="ECO:0007669"/>
    <property type="project" value="InterPro"/>
</dbReference>
<dbReference type="Gene3D" id="2.60.40.150">
    <property type="entry name" value="C2 domain"/>
    <property type="match status" value="1"/>
</dbReference>
<evidence type="ECO:0000259" key="8">
    <source>
        <dbReference type="PROSITE" id="PS50004"/>
    </source>
</evidence>
<dbReference type="Proteomes" id="UP000298663">
    <property type="component" value="Chromosome X"/>
</dbReference>
<dbReference type="PANTHER" id="PTHR15746:SF23">
    <property type="entry name" value="RAB11 INTERACTING PROTEIN, ISOFORM A"/>
    <property type="match status" value="1"/>
</dbReference>
<dbReference type="SUPFAM" id="SSF144270">
    <property type="entry name" value="Eferin C-derminal domain-like"/>
    <property type="match status" value="1"/>
</dbReference>
<comment type="subcellular location">
    <subcellularLocation>
        <location evidence="1">Recycling endosome</location>
    </subcellularLocation>
</comment>
<dbReference type="Gene3D" id="1.20.5.2440">
    <property type="match status" value="1"/>
</dbReference>
<evidence type="ECO:0000256" key="7">
    <source>
        <dbReference type="SAM" id="MobiDB-lite"/>
    </source>
</evidence>
<dbReference type="GO" id="GO:0055037">
    <property type="term" value="C:recycling endosome"/>
    <property type="evidence" value="ECO:0007669"/>
    <property type="project" value="UniProtKB-SubCell"/>
</dbReference>
<dbReference type="STRING" id="34508.A0A4V6I7T4"/>
<proteinExistence type="predicted"/>
<dbReference type="InterPro" id="IPR035892">
    <property type="entry name" value="C2_domain_sf"/>
</dbReference>
<evidence type="ECO:0000256" key="6">
    <source>
        <dbReference type="SAM" id="Coils"/>
    </source>
</evidence>
<sequence length="428" mass="48407">MDYNNLIVNVVKVKGLQLKTNKQLDVFVNASVTGKGSWKGKVCTDAVRTTTGDCEWNQLLEFALLGMDSQLQIQVQYKTVFGTTETLGQLQLVLSELLRYNMLTWFDLKKRTNDEKDRGQLLVAFNFSNKINSSISQFSLNKIDKEKKLDKLKRKMHLVRRKDKFGDSKSLASVSISRRSSMSSTASALAFPSPTPPDDEHMHNSSLNVSDSHGDVMNASSDQLAPSPQFLTPPTNHITMRPSPTSFGERVKVRAEQIVQPLMSAARHRKSDSLDKHGHKHGENELSAHDSNDSGKISRPSSSGFGSLASANVQFVRKSYLEKVTWFHRRTVAKRHECVHRCASFTEPCNSHKSATHHFANERNLNVFQNNEPQNPEYLLTIIAHQRREMAAKDNRIRDLEKYVDSLLLRVMEKNPELLQAPTPLGFY</sequence>
<dbReference type="InterPro" id="IPR000008">
    <property type="entry name" value="C2_dom"/>
</dbReference>
<reference evidence="10 11" key="1">
    <citation type="journal article" date="2015" name="Genome Biol.">
        <title>Comparative genomics of Steinernema reveals deeply conserved gene regulatory networks.</title>
        <authorList>
            <person name="Dillman A.R."/>
            <person name="Macchietto M."/>
            <person name="Porter C.F."/>
            <person name="Rogers A."/>
            <person name="Williams B."/>
            <person name="Antoshechkin I."/>
            <person name="Lee M.M."/>
            <person name="Goodwin Z."/>
            <person name="Lu X."/>
            <person name="Lewis E.E."/>
            <person name="Goodrich-Blair H."/>
            <person name="Stock S.P."/>
            <person name="Adams B.J."/>
            <person name="Sternberg P.W."/>
            <person name="Mortazavi A."/>
        </authorList>
    </citation>
    <scope>NUCLEOTIDE SEQUENCE [LARGE SCALE GENOMIC DNA]</scope>
    <source>
        <strain evidence="10 11">ALL</strain>
    </source>
</reference>
<evidence type="ECO:0000256" key="2">
    <source>
        <dbReference type="ARBA" id="ARBA00022448"/>
    </source>
</evidence>
<gene>
    <name evidence="10" type="ORF">L596_002807</name>
</gene>
<feature type="region of interest" description="Disordered" evidence="7">
    <location>
        <begin position="183"/>
        <end position="248"/>
    </location>
</feature>
<dbReference type="GO" id="GO:0045055">
    <property type="term" value="P:regulated exocytosis"/>
    <property type="evidence" value="ECO:0007669"/>
    <property type="project" value="TreeGrafter"/>
</dbReference>
<dbReference type="OrthoDB" id="8956628at2759"/>
<dbReference type="Pfam" id="PF00168">
    <property type="entry name" value="C2"/>
    <property type="match status" value="1"/>
</dbReference>
<keyword evidence="3" id="KW-0597">Phosphoprotein</keyword>
<reference evidence="10 11" key="2">
    <citation type="journal article" date="2019" name="G3 (Bethesda)">
        <title>Hybrid Assembly of the Genome of the Entomopathogenic Nematode Steinernema carpocapsae Identifies the X-Chromosome.</title>
        <authorList>
            <person name="Serra L."/>
            <person name="Macchietto M."/>
            <person name="Macias-Munoz A."/>
            <person name="McGill C.J."/>
            <person name="Rodriguez I.M."/>
            <person name="Rodriguez B."/>
            <person name="Murad R."/>
            <person name="Mortazavi A."/>
        </authorList>
    </citation>
    <scope>NUCLEOTIDE SEQUENCE [LARGE SCALE GENOMIC DNA]</scope>
    <source>
        <strain evidence="10 11">ALL</strain>
    </source>
</reference>
<dbReference type="Pfam" id="PF09457">
    <property type="entry name" value="RBD-FIP"/>
    <property type="match status" value="1"/>
</dbReference>
<protein>
    <submittedName>
        <fullName evidence="10">Uncharacterized protein</fullName>
    </submittedName>
</protein>
<dbReference type="InterPro" id="IPR019018">
    <property type="entry name" value="Rab-bd_FIP-RBD"/>
</dbReference>
<dbReference type="GO" id="GO:0015031">
    <property type="term" value="P:protein transport"/>
    <property type="evidence" value="ECO:0007669"/>
    <property type="project" value="UniProtKB-KW"/>
</dbReference>
<feature type="coiled-coil region" evidence="6">
    <location>
        <begin position="135"/>
        <end position="162"/>
    </location>
</feature>
<dbReference type="AlphaFoldDB" id="A0A4V6I7T4"/>
<feature type="compositionally biased region" description="Basic and acidic residues" evidence="7">
    <location>
        <begin position="271"/>
        <end position="293"/>
    </location>
</feature>
<feature type="domain" description="C2" evidence="8">
    <location>
        <begin position="1"/>
        <end position="110"/>
    </location>
</feature>
<dbReference type="CDD" id="cd00030">
    <property type="entry name" value="C2"/>
    <property type="match status" value="1"/>
</dbReference>
<keyword evidence="11" id="KW-1185">Reference proteome</keyword>
<comment type="caution">
    <text evidence="10">The sequence shown here is derived from an EMBL/GenBank/DDBJ whole genome shotgun (WGS) entry which is preliminary data.</text>
</comment>
<evidence type="ECO:0000256" key="4">
    <source>
        <dbReference type="ARBA" id="ARBA00022753"/>
    </source>
</evidence>
<keyword evidence="2" id="KW-0813">Transport</keyword>
<dbReference type="PANTHER" id="PTHR15746">
    <property type="entry name" value="RAB11-RELATED"/>
    <property type="match status" value="1"/>
</dbReference>
<keyword evidence="4" id="KW-0967">Endosome</keyword>
<evidence type="ECO:0000256" key="3">
    <source>
        <dbReference type="ARBA" id="ARBA00022553"/>
    </source>
</evidence>
<organism evidence="10 11">
    <name type="scientific">Steinernema carpocapsae</name>
    <name type="common">Entomopathogenic nematode</name>
    <dbReference type="NCBI Taxonomy" id="34508"/>
    <lineage>
        <taxon>Eukaryota</taxon>
        <taxon>Metazoa</taxon>
        <taxon>Ecdysozoa</taxon>
        <taxon>Nematoda</taxon>
        <taxon>Chromadorea</taxon>
        <taxon>Rhabditida</taxon>
        <taxon>Tylenchina</taxon>
        <taxon>Panagrolaimomorpha</taxon>
        <taxon>Strongyloidoidea</taxon>
        <taxon>Steinernematidae</taxon>
        <taxon>Steinernema</taxon>
    </lineage>
</organism>
<dbReference type="PROSITE" id="PS50004">
    <property type="entry name" value="C2"/>
    <property type="match status" value="1"/>
</dbReference>
<keyword evidence="6" id="KW-0175">Coiled coil</keyword>
<evidence type="ECO:0000256" key="1">
    <source>
        <dbReference type="ARBA" id="ARBA00004172"/>
    </source>
</evidence>
<accession>A0A4V6I7T4</accession>
<feature type="compositionally biased region" description="Polar residues" evidence="7">
    <location>
        <begin position="218"/>
        <end position="246"/>
    </location>
</feature>
<evidence type="ECO:0000256" key="5">
    <source>
        <dbReference type="ARBA" id="ARBA00022927"/>
    </source>
</evidence>
<feature type="domain" description="FIP-RBD" evidence="9">
    <location>
        <begin position="360"/>
        <end position="422"/>
    </location>
</feature>